<comment type="caution">
    <text evidence="2">The sequence shown here is derived from an EMBL/GenBank/DDBJ whole genome shotgun (WGS) entry which is preliminary data.</text>
</comment>
<dbReference type="GO" id="GO:0002949">
    <property type="term" value="P:tRNA threonylcarbamoyladenosine modification"/>
    <property type="evidence" value="ECO:0007669"/>
    <property type="project" value="InterPro"/>
</dbReference>
<dbReference type="CDD" id="cd24032">
    <property type="entry name" value="ASKHA_NBD_TsaB"/>
    <property type="match status" value="1"/>
</dbReference>
<protein>
    <submittedName>
        <fullName evidence="2">tRNA (Adenosine(37)-N6)-threonylcarbamoyltransferase complex dimerization subunit type 1 TsaB</fullName>
    </submittedName>
</protein>
<dbReference type="InterPro" id="IPR043129">
    <property type="entry name" value="ATPase_NBD"/>
</dbReference>
<proteinExistence type="predicted"/>
<dbReference type="GeneID" id="93408357"/>
<dbReference type="AlphaFoldDB" id="A0A9Q5SU50"/>
<dbReference type="Proteomes" id="UP000195975">
    <property type="component" value="Unassembled WGS sequence"/>
</dbReference>
<gene>
    <name evidence="2" type="ORF">B5F96_03835</name>
</gene>
<dbReference type="NCBIfam" id="TIGR03725">
    <property type="entry name" value="T6A_YeaZ"/>
    <property type="match status" value="1"/>
</dbReference>
<evidence type="ECO:0000313" key="3">
    <source>
        <dbReference type="Proteomes" id="UP000195975"/>
    </source>
</evidence>
<name>A0A9Q5SU50_9BACT</name>
<dbReference type="EMBL" id="NFIJ01000002">
    <property type="protein sequence ID" value="OUO06828.1"/>
    <property type="molecule type" value="Genomic_DNA"/>
</dbReference>
<sequence>MSCILNIETSTSVCSVALSMDGEVLFEKASFDGPSHAALLGVFVEEALSALKKKEGKKLDAVAVSSGPGSYTGLRIGVSVAKGLCFGFGIPLIGIHTLDIMAATACSKGDSQIVSTTEDLLYCAMLDARRMEVYAAIYNASLKPVRETKADIVEAGTYASYLEKGKVCFFGNGASKCKPVITSPNAIFIEDIYPLAVNMIPLSEQAFAAGKFEDTAYFEPFYLKEFQATVARNKVLAAR</sequence>
<feature type="domain" description="Gcp-like" evidence="1">
    <location>
        <begin position="35"/>
        <end position="153"/>
    </location>
</feature>
<evidence type="ECO:0000313" key="2">
    <source>
        <dbReference type="EMBL" id="OUO06828.1"/>
    </source>
</evidence>
<accession>A0A9Q5SU50</accession>
<dbReference type="PANTHER" id="PTHR11735">
    <property type="entry name" value="TRNA N6-ADENOSINE THREONYLCARBAMOYLTRANSFERASE"/>
    <property type="match status" value="1"/>
</dbReference>
<dbReference type="RefSeq" id="WP_039848231.1">
    <property type="nucleotide sequence ID" value="NZ_CAJLBM010000002.1"/>
</dbReference>
<evidence type="ECO:0000259" key="1">
    <source>
        <dbReference type="Pfam" id="PF00814"/>
    </source>
</evidence>
<dbReference type="InterPro" id="IPR000905">
    <property type="entry name" value="Gcp-like_dom"/>
</dbReference>
<dbReference type="InterPro" id="IPR022496">
    <property type="entry name" value="T6A_TsaB"/>
</dbReference>
<dbReference type="PANTHER" id="PTHR11735:SF11">
    <property type="entry name" value="TRNA THREONYLCARBAMOYLADENOSINE BIOSYNTHESIS PROTEIN TSAB"/>
    <property type="match status" value="1"/>
</dbReference>
<organism evidence="2 3">
    <name type="scientific">Parabacteroides johnsonii</name>
    <dbReference type="NCBI Taxonomy" id="387661"/>
    <lineage>
        <taxon>Bacteria</taxon>
        <taxon>Pseudomonadati</taxon>
        <taxon>Bacteroidota</taxon>
        <taxon>Bacteroidia</taxon>
        <taxon>Bacteroidales</taxon>
        <taxon>Tannerellaceae</taxon>
        <taxon>Parabacteroides</taxon>
    </lineage>
</organism>
<reference evidence="3" key="1">
    <citation type="submission" date="2017-04" db="EMBL/GenBank/DDBJ databases">
        <title>Function of individual gut microbiota members based on whole genome sequencing of pure cultures obtained from chicken caecum.</title>
        <authorList>
            <person name="Medvecky M."/>
            <person name="Cejkova D."/>
            <person name="Polansky O."/>
            <person name="Karasova D."/>
            <person name="Kubasova T."/>
            <person name="Cizek A."/>
            <person name="Rychlik I."/>
        </authorList>
    </citation>
    <scope>NUCLEOTIDE SEQUENCE [LARGE SCALE GENOMIC DNA]</scope>
    <source>
        <strain evidence="3">An42</strain>
    </source>
</reference>
<dbReference type="Pfam" id="PF00814">
    <property type="entry name" value="TsaD"/>
    <property type="match status" value="1"/>
</dbReference>
<dbReference type="Gene3D" id="3.30.420.40">
    <property type="match status" value="2"/>
</dbReference>
<dbReference type="GO" id="GO:0005829">
    <property type="term" value="C:cytosol"/>
    <property type="evidence" value="ECO:0007669"/>
    <property type="project" value="TreeGrafter"/>
</dbReference>
<dbReference type="SUPFAM" id="SSF53067">
    <property type="entry name" value="Actin-like ATPase domain"/>
    <property type="match status" value="2"/>
</dbReference>